<dbReference type="AlphaFoldDB" id="A0A511B733"/>
<sequence>MPGFSVFNTPLQNGPMIPPALQAFSSSALPVLDIAGTIVFAISGAIEAARARLTIVTFMFFAAITGVGGGTVRDLLIGAPVFWMHTSVPITACLLSAIAVWFTPTRFWPARAVEWFDGLGIAAYGVFGSAKALAYGIPLIPAALMGIVSACMGGIFRDMLAGVPSIIIRPELYITAVALASGTYVSLTALGLNTSLAAMIAVVAGFSLRAVALIKGLGLPHYKR</sequence>
<evidence type="ECO:0000256" key="4">
    <source>
        <dbReference type="ARBA" id="ARBA00022692"/>
    </source>
</evidence>
<comment type="subcellular location">
    <subcellularLocation>
        <location evidence="1">Cell membrane</location>
        <topology evidence="1">Multi-pass membrane protein</topology>
    </subcellularLocation>
</comment>
<dbReference type="PANTHER" id="PTHR30506:SF3">
    <property type="entry name" value="UPF0126 INNER MEMBRANE PROTEIN YADS-RELATED"/>
    <property type="match status" value="1"/>
</dbReference>
<evidence type="ECO:0000313" key="10">
    <source>
        <dbReference type="Proteomes" id="UP000321079"/>
    </source>
</evidence>
<keyword evidence="4 7" id="KW-0812">Transmembrane</keyword>
<feature type="domain" description="Glycine transporter" evidence="8">
    <location>
        <begin position="31"/>
        <end position="103"/>
    </location>
</feature>
<feature type="transmembrane region" description="Helical" evidence="7">
    <location>
        <begin position="196"/>
        <end position="214"/>
    </location>
</feature>
<feature type="transmembrane region" description="Helical" evidence="7">
    <location>
        <begin position="82"/>
        <end position="103"/>
    </location>
</feature>
<feature type="transmembrane region" description="Helical" evidence="7">
    <location>
        <begin position="172"/>
        <end position="190"/>
    </location>
</feature>
<evidence type="ECO:0000256" key="6">
    <source>
        <dbReference type="ARBA" id="ARBA00023136"/>
    </source>
</evidence>
<keyword evidence="6 7" id="KW-0472">Membrane</keyword>
<organism evidence="9 10">
    <name type="scientific">Gluconobacter kanchanaburiensis NBRC 103587</name>
    <dbReference type="NCBI Taxonomy" id="1307948"/>
    <lineage>
        <taxon>Bacteria</taxon>
        <taxon>Pseudomonadati</taxon>
        <taxon>Pseudomonadota</taxon>
        <taxon>Alphaproteobacteria</taxon>
        <taxon>Acetobacterales</taxon>
        <taxon>Acetobacteraceae</taxon>
        <taxon>Gluconobacter</taxon>
    </lineage>
</organism>
<protein>
    <recommendedName>
        <fullName evidence="8">Glycine transporter domain-containing protein</fullName>
    </recommendedName>
</protein>
<gene>
    <name evidence="9" type="ORF">GKA01_06780</name>
</gene>
<evidence type="ECO:0000256" key="7">
    <source>
        <dbReference type="SAM" id="Phobius"/>
    </source>
</evidence>
<comment type="caution">
    <text evidence="9">The sequence shown here is derived from an EMBL/GenBank/DDBJ whole genome shotgun (WGS) entry which is preliminary data.</text>
</comment>
<evidence type="ECO:0000256" key="2">
    <source>
        <dbReference type="ARBA" id="ARBA00008193"/>
    </source>
</evidence>
<dbReference type="PANTHER" id="PTHR30506">
    <property type="entry name" value="INNER MEMBRANE PROTEIN"/>
    <property type="match status" value="1"/>
</dbReference>
<keyword evidence="5 7" id="KW-1133">Transmembrane helix</keyword>
<feature type="transmembrane region" description="Helical" evidence="7">
    <location>
        <begin position="140"/>
        <end position="160"/>
    </location>
</feature>
<evidence type="ECO:0000256" key="5">
    <source>
        <dbReference type="ARBA" id="ARBA00022989"/>
    </source>
</evidence>
<comment type="similarity">
    <text evidence="2">Belongs to the UPF0126 family.</text>
</comment>
<dbReference type="InterPro" id="IPR005115">
    <property type="entry name" value="Gly_transporter"/>
</dbReference>
<proteinExistence type="inferred from homology"/>
<dbReference type="Pfam" id="PF03458">
    <property type="entry name" value="Gly_transporter"/>
    <property type="match status" value="2"/>
</dbReference>
<keyword evidence="3" id="KW-1003">Cell membrane</keyword>
<evidence type="ECO:0000313" key="9">
    <source>
        <dbReference type="EMBL" id="GEK95481.1"/>
    </source>
</evidence>
<dbReference type="Proteomes" id="UP000321079">
    <property type="component" value="Unassembled WGS sequence"/>
</dbReference>
<reference evidence="9 10" key="1">
    <citation type="submission" date="2019-07" db="EMBL/GenBank/DDBJ databases">
        <title>Whole genome shotgun sequence of Gluconobacter kanchanaburiensis NBRC 103587.</title>
        <authorList>
            <person name="Hosoyama A."/>
            <person name="Uohara A."/>
            <person name="Ohji S."/>
            <person name="Ichikawa N."/>
        </authorList>
    </citation>
    <scope>NUCLEOTIDE SEQUENCE [LARGE SCALE GENOMIC DNA]</scope>
    <source>
        <strain evidence="9 10">NBRC 103587</strain>
    </source>
</reference>
<keyword evidence="10" id="KW-1185">Reference proteome</keyword>
<accession>A0A511B733</accession>
<dbReference type="GO" id="GO:0005886">
    <property type="term" value="C:plasma membrane"/>
    <property type="evidence" value="ECO:0007669"/>
    <property type="project" value="UniProtKB-SubCell"/>
</dbReference>
<dbReference type="EMBL" id="BJVA01000003">
    <property type="protein sequence ID" value="GEK95481.1"/>
    <property type="molecule type" value="Genomic_DNA"/>
</dbReference>
<evidence type="ECO:0000256" key="3">
    <source>
        <dbReference type="ARBA" id="ARBA00022475"/>
    </source>
</evidence>
<feature type="domain" description="Glycine transporter" evidence="8">
    <location>
        <begin position="115"/>
        <end position="187"/>
    </location>
</feature>
<name>A0A511B733_9PROT</name>
<evidence type="ECO:0000256" key="1">
    <source>
        <dbReference type="ARBA" id="ARBA00004651"/>
    </source>
</evidence>
<evidence type="ECO:0000259" key="8">
    <source>
        <dbReference type="Pfam" id="PF03458"/>
    </source>
</evidence>
<feature type="transmembrane region" description="Helical" evidence="7">
    <location>
        <begin position="53"/>
        <end position="70"/>
    </location>
</feature>
<feature type="transmembrane region" description="Helical" evidence="7">
    <location>
        <begin position="20"/>
        <end position="41"/>
    </location>
</feature>